<sequence>MFNIAEELFAPGRKNTDEERQRMSLVVDDVGDGDPGKGPIDLASGTVVVRTAPPRQDRDTEPTRGVSQPGAGSPHVSQPDAGQSNGS</sequence>
<comment type="caution">
    <text evidence="2">The sequence shown here is derived from an EMBL/GenBank/DDBJ whole genome shotgun (WGS) entry which is preliminary data.</text>
</comment>
<proteinExistence type="predicted"/>
<reference evidence="2 3" key="1">
    <citation type="submission" date="2019-12" db="EMBL/GenBank/DDBJ databases">
        <title>Whole genome shotgun sequence of Streptomyces hygroscopicus subsp. glebosus NBRC 13786.</title>
        <authorList>
            <person name="Ichikawa N."/>
            <person name="Kimura A."/>
            <person name="Kitahashi Y."/>
            <person name="Komaki H."/>
            <person name="Tamura T."/>
        </authorList>
    </citation>
    <scope>NUCLEOTIDE SEQUENCE [LARGE SCALE GENOMIC DNA]</scope>
    <source>
        <strain evidence="2 3">NBRC 13786</strain>
    </source>
</reference>
<dbReference type="Pfam" id="PF19690">
    <property type="entry name" value="DUF6191"/>
    <property type="match status" value="1"/>
</dbReference>
<name>A0A640SVS3_9ACTN</name>
<evidence type="ECO:0000256" key="1">
    <source>
        <dbReference type="SAM" id="MobiDB-lite"/>
    </source>
</evidence>
<evidence type="ECO:0008006" key="4">
    <source>
        <dbReference type="Google" id="ProtNLM"/>
    </source>
</evidence>
<dbReference type="RefSeq" id="WP_190144884.1">
    <property type="nucleotide sequence ID" value="NZ_BLIO01000001.1"/>
</dbReference>
<protein>
    <recommendedName>
        <fullName evidence="4">Regulatory protein</fullName>
    </recommendedName>
</protein>
<gene>
    <name evidence="2" type="ORF">Sgleb_22230</name>
</gene>
<feature type="region of interest" description="Disordered" evidence="1">
    <location>
        <begin position="26"/>
        <end position="87"/>
    </location>
</feature>
<evidence type="ECO:0000313" key="3">
    <source>
        <dbReference type="Proteomes" id="UP000430079"/>
    </source>
</evidence>
<keyword evidence="3" id="KW-1185">Reference proteome</keyword>
<feature type="region of interest" description="Disordered" evidence="1">
    <location>
        <begin position="1"/>
        <end position="20"/>
    </location>
</feature>
<organism evidence="2 3">
    <name type="scientific">Streptomyces glebosus</name>
    <dbReference type="NCBI Taxonomy" id="249580"/>
    <lineage>
        <taxon>Bacteria</taxon>
        <taxon>Bacillati</taxon>
        <taxon>Actinomycetota</taxon>
        <taxon>Actinomycetes</taxon>
        <taxon>Kitasatosporales</taxon>
        <taxon>Streptomycetaceae</taxon>
        <taxon>Streptomyces</taxon>
    </lineage>
</organism>
<dbReference type="EMBL" id="BLIO01000001">
    <property type="protein sequence ID" value="GFE14176.1"/>
    <property type="molecule type" value="Genomic_DNA"/>
</dbReference>
<dbReference type="Proteomes" id="UP000430079">
    <property type="component" value="Unassembled WGS sequence"/>
</dbReference>
<dbReference type="InterPro" id="IPR045684">
    <property type="entry name" value="DUF6191"/>
</dbReference>
<evidence type="ECO:0000313" key="2">
    <source>
        <dbReference type="EMBL" id="GFE14176.1"/>
    </source>
</evidence>
<accession>A0A640SVS3</accession>
<dbReference type="AlphaFoldDB" id="A0A640SVS3"/>